<dbReference type="GO" id="GO:0005886">
    <property type="term" value="C:plasma membrane"/>
    <property type="evidence" value="ECO:0007669"/>
    <property type="project" value="UniProtKB-SubCell"/>
</dbReference>
<dbReference type="Proteomes" id="UP000183987">
    <property type="component" value="Unassembled WGS sequence"/>
</dbReference>
<evidence type="ECO:0000256" key="5">
    <source>
        <dbReference type="ARBA" id="ARBA00022692"/>
    </source>
</evidence>
<feature type="transmembrane region" description="Helical" evidence="9">
    <location>
        <begin position="20"/>
        <end position="45"/>
    </location>
</feature>
<evidence type="ECO:0000256" key="3">
    <source>
        <dbReference type="ARBA" id="ARBA00022475"/>
    </source>
</evidence>
<dbReference type="InterPro" id="IPR055348">
    <property type="entry name" value="DctQ"/>
</dbReference>
<dbReference type="RefSeq" id="WP_084114329.1">
    <property type="nucleotide sequence ID" value="NZ_FQUE01000004.1"/>
</dbReference>
<dbReference type="AlphaFoldDB" id="A0A1M5A8Q8"/>
<protein>
    <recommendedName>
        <fullName evidence="9">TRAP transporter small permease protein</fullName>
    </recommendedName>
</protein>
<feature type="domain" description="Tripartite ATP-independent periplasmic transporters DctQ component" evidence="10">
    <location>
        <begin position="39"/>
        <end position="170"/>
    </location>
</feature>
<comment type="subunit">
    <text evidence="9">The complex comprises the extracytoplasmic solute receptor protein and the two transmembrane proteins.</text>
</comment>
<dbReference type="PANTHER" id="PTHR35011:SF10">
    <property type="entry name" value="TRAP TRANSPORTER SMALL PERMEASE PROTEIN"/>
    <property type="match status" value="1"/>
</dbReference>
<evidence type="ECO:0000256" key="7">
    <source>
        <dbReference type="ARBA" id="ARBA00023136"/>
    </source>
</evidence>
<keyword evidence="7 9" id="KW-0472">Membrane</keyword>
<keyword evidence="5 9" id="KW-0812">Transmembrane</keyword>
<sequence length="198" mass="21647">MTDIRKPEALGRLDGVLLRLIDGISAALMIVAGIALMLMMVHVTVDVVGKFVFHRPVPMTLEMVSNYYMVAVVFLPFAAVERMNGNIHVELIYGLLPRIARRLLDLVSYVLFAALLYLLTTSSWAVALKKYAVGEFIMGSYAVPIWPSRFLLPVGTALALALVVVRIGRTLLLLGRPDLDRIDDMPSGPADPVGGTNV</sequence>
<comment type="similarity">
    <text evidence="8 9">Belongs to the TRAP transporter small permease family.</text>
</comment>
<evidence type="ECO:0000256" key="4">
    <source>
        <dbReference type="ARBA" id="ARBA00022519"/>
    </source>
</evidence>
<evidence type="ECO:0000256" key="8">
    <source>
        <dbReference type="ARBA" id="ARBA00038436"/>
    </source>
</evidence>
<evidence type="ECO:0000256" key="6">
    <source>
        <dbReference type="ARBA" id="ARBA00022989"/>
    </source>
</evidence>
<organism evidence="11 12">
    <name type="scientific">Loktanella atrilutea</name>
    <dbReference type="NCBI Taxonomy" id="366533"/>
    <lineage>
        <taxon>Bacteria</taxon>
        <taxon>Pseudomonadati</taxon>
        <taxon>Pseudomonadota</taxon>
        <taxon>Alphaproteobacteria</taxon>
        <taxon>Rhodobacterales</taxon>
        <taxon>Roseobacteraceae</taxon>
        <taxon>Loktanella</taxon>
    </lineage>
</organism>
<evidence type="ECO:0000256" key="2">
    <source>
        <dbReference type="ARBA" id="ARBA00022448"/>
    </source>
</evidence>
<dbReference type="PANTHER" id="PTHR35011">
    <property type="entry name" value="2,3-DIKETO-L-GULONATE TRAP TRANSPORTER SMALL PERMEASE PROTEIN YIAM"/>
    <property type="match status" value="1"/>
</dbReference>
<evidence type="ECO:0000313" key="12">
    <source>
        <dbReference type="Proteomes" id="UP000183987"/>
    </source>
</evidence>
<evidence type="ECO:0000313" key="11">
    <source>
        <dbReference type="EMBL" id="SHF26690.1"/>
    </source>
</evidence>
<feature type="transmembrane region" description="Helical" evidence="9">
    <location>
        <begin position="103"/>
        <end position="126"/>
    </location>
</feature>
<feature type="transmembrane region" description="Helical" evidence="9">
    <location>
        <begin position="146"/>
        <end position="167"/>
    </location>
</feature>
<dbReference type="GO" id="GO:0015740">
    <property type="term" value="P:C4-dicarboxylate transport"/>
    <property type="evidence" value="ECO:0007669"/>
    <property type="project" value="TreeGrafter"/>
</dbReference>
<proteinExistence type="inferred from homology"/>
<dbReference type="GO" id="GO:0022857">
    <property type="term" value="F:transmembrane transporter activity"/>
    <property type="evidence" value="ECO:0007669"/>
    <property type="project" value="UniProtKB-UniRule"/>
</dbReference>
<reference evidence="12" key="1">
    <citation type="submission" date="2016-11" db="EMBL/GenBank/DDBJ databases">
        <authorList>
            <person name="Varghese N."/>
            <person name="Submissions S."/>
        </authorList>
    </citation>
    <scope>NUCLEOTIDE SEQUENCE [LARGE SCALE GENOMIC DNA]</scope>
    <source>
        <strain evidence="12">DSM 29326</strain>
    </source>
</reference>
<comment type="subcellular location">
    <subcellularLocation>
        <location evidence="1 9">Cell inner membrane</location>
        <topology evidence="1 9">Multi-pass membrane protein</topology>
    </subcellularLocation>
</comment>
<evidence type="ECO:0000256" key="1">
    <source>
        <dbReference type="ARBA" id="ARBA00004429"/>
    </source>
</evidence>
<comment type="function">
    <text evidence="9">Part of the tripartite ATP-independent periplasmic (TRAP) transport system.</text>
</comment>
<dbReference type="EMBL" id="FQUE01000004">
    <property type="protein sequence ID" value="SHF26690.1"/>
    <property type="molecule type" value="Genomic_DNA"/>
</dbReference>
<dbReference type="OrthoDB" id="4250245at2"/>
<evidence type="ECO:0000259" key="10">
    <source>
        <dbReference type="Pfam" id="PF04290"/>
    </source>
</evidence>
<keyword evidence="4 9" id="KW-0997">Cell inner membrane</keyword>
<name>A0A1M5A8Q8_LOKAT</name>
<keyword evidence="6 9" id="KW-1133">Transmembrane helix</keyword>
<feature type="transmembrane region" description="Helical" evidence="9">
    <location>
        <begin position="65"/>
        <end position="83"/>
    </location>
</feature>
<accession>A0A1M5A8Q8</accession>
<dbReference type="InterPro" id="IPR007387">
    <property type="entry name" value="TRAP_DctQ"/>
</dbReference>
<keyword evidence="12" id="KW-1185">Reference proteome</keyword>
<keyword evidence="3" id="KW-1003">Cell membrane</keyword>
<dbReference type="STRING" id="366533.SAMN05444339_104303"/>
<dbReference type="Pfam" id="PF04290">
    <property type="entry name" value="DctQ"/>
    <property type="match status" value="1"/>
</dbReference>
<gene>
    <name evidence="11" type="ORF">SAMN05444339_104303</name>
</gene>
<keyword evidence="2 9" id="KW-0813">Transport</keyword>
<evidence type="ECO:0000256" key="9">
    <source>
        <dbReference type="RuleBase" id="RU369079"/>
    </source>
</evidence>